<dbReference type="AlphaFoldDB" id="A0A3E2NV78"/>
<keyword evidence="1" id="KW-0802">TPR repeat</keyword>
<sequence length="229" mass="26602">MKRYLTLLFCLMCFVSYAQKINYINWKTEASNDIRLQPEYGHAVKTKEQIAADDELIATVLKQDRTRRKGSDHLINLEFKYLYNSDMRTAMSRFNQAYLLDPKNENVYWGYGAVYVMFGDKEEAIRQYDKGLSINPNSAVILTDKATIYFAEFQQEQGKFPEKLEKALTLLNASYKVDPKNLNTLYKLSICYFLIQDCANAWKYYKDCQALGGTPISPDFTTALKRQCK</sequence>
<proteinExistence type="predicted"/>
<keyword evidence="4" id="KW-1185">Reference proteome</keyword>
<keyword evidence="2" id="KW-0732">Signal</keyword>
<protein>
    <submittedName>
        <fullName evidence="3">Uncharacterized protein</fullName>
    </submittedName>
</protein>
<dbReference type="Pfam" id="PF14559">
    <property type="entry name" value="TPR_19"/>
    <property type="match status" value="1"/>
</dbReference>
<dbReference type="RefSeq" id="WP_117381825.1">
    <property type="nucleotide sequence ID" value="NZ_QWDE01000001.1"/>
</dbReference>
<dbReference type="PROSITE" id="PS50005">
    <property type="entry name" value="TPR"/>
    <property type="match status" value="2"/>
</dbReference>
<evidence type="ECO:0000313" key="4">
    <source>
        <dbReference type="Proteomes" id="UP000260823"/>
    </source>
</evidence>
<dbReference type="PROSITE" id="PS50293">
    <property type="entry name" value="TPR_REGION"/>
    <property type="match status" value="1"/>
</dbReference>
<feature type="repeat" description="TPR" evidence="1">
    <location>
        <begin position="105"/>
        <end position="138"/>
    </location>
</feature>
<organism evidence="3 4">
    <name type="scientific">Mucilaginibacter terrenus</name>
    <dbReference type="NCBI Taxonomy" id="2482727"/>
    <lineage>
        <taxon>Bacteria</taxon>
        <taxon>Pseudomonadati</taxon>
        <taxon>Bacteroidota</taxon>
        <taxon>Sphingobacteriia</taxon>
        <taxon>Sphingobacteriales</taxon>
        <taxon>Sphingobacteriaceae</taxon>
        <taxon>Mucilaginibacter</taxon>
    </lineage>
</organism>
<evidence type="ECO:0000313" key="3">
    <source>
        <dbReference type="EMBL" id="RFZ84923.1"/>
    </source>
</evidence>
<feature type="chain" id="PRO_5017540359" evidence="2">
    <location>
        <begin position="21"/>
        <end position="229"/>
    </location>
</feature>
<dbReference type="Gene3D" id="1.25.40.10">
    <property type="entry name" value="Tetratricopeptide repeat domain"/>
    <property type="match status" value="1"/>
</dbReference>
<feature type="signal peptide" evidence="2">
    <location>
        <begin position="1"/>
        <end position="20"/>
    </location>
</feature>
<dbReference type="PANTHER" id="PTHR12558">
    <property type="entry name" value="CELL DIVISION CYCLE 16,23,27"/>
    <property type="match status" value="1"/>
</dbReference>
<dbReference type="SUPFAM" id="SSF48452">
    <property type="entry name" value="TPR-like"/>
    <property type="match status" value="1"/>
</dbReference>
<feature type="repeat" description="TPR" evidence="1">
    <location>
        <begin position="71"/>
        <end position="104"/>
    </location>
</feature>
<dbReference type="InterPro" id="IPR019734">
    <property type="entry name" value="TPR_rpt"/>
</dbReference>
<dbReference type="Proteomes" id="UP000260823">
    <property type="component" value="Unassembled WGS sequence"/>
</dbReference>
<gene>
    <name evidence="3" type="ORF">DYU05_04775</name>
</gene>
<reference evidence="3 4" key="1">
    <citation type="submission" date="2018-08" db="EMBL/GenBank/DDBJ databases">
        <title>Mucilaginibacter terrae sp. nov., isolated from manganese diggings.</title>
        <authorList>
            <person name="Huang Y."/>
            <person name="Zhou Z."/>
        </authorList>
    </citation>
    <scope>NUCLEOTIDE SEQUENCE [LARGE SCALE GENOMIC DNA]</scope>
    <source>
        <strain evidence="3 4">ZH6</strain>
    </source>
</reference>
<name>A0A3E2NV78_9SPHI</name>
<evidence type="ECO:0000256" key="1">
    <source>
        <dbReference type="PROSITE-ProRule" id="PRU00339"/>
    </source>
</evidence>
<dbReference type="EMBL" id="QWDE01000001">
    <property type="protein sequence ID" value="RFZ84923.1"/>
    <property type="molecule type" value="Genomic_DNA"/>
</dbReference>
<evidence type="ECO:0000256" key="2">
    <source>
        <dbReference type="SAM" id="SignalP"/>
    </source>
</evidence>
<dbReference type="InterPro" id="IPR011990">
    <property type="entry name" value="TPR-like_helical_dom_sf"/>
</dbReference>
<dbReference type="OrthoDB" id="7058419at2"/>
<comment type="caution">
    <text evidence="3">The sequence shown here is derived from an EMBL/GenBank/DDBJ whole genome shotgun (WGS) entry which is preliminary data.</text>
</comment>
<accession>A0A3E2NV78</accession>
<dbReference type="PANTHER" id="PTHR12558:SF13">
    <property type="entry name" value="CELL DIVISION CYCLE PROTEIN 27 HOMOLOG"/>
    <property type="match status" value="1"/>
</dbReference>